<reference evidence="3" key="1">
    <citation type="submission" date="2017-02" db="EMBL/GenBank/DDBJ databases">
        <authorList>
            <person name="Varghese N."/>
            <person name="Submissions S."/>
        </authorList>
    </citation>
    <scope>NUCLEOTIDE SEQUENCE [LARGE SCALE GENOMIC DNA]</scope>
    <source>
        <strain evidence="3">ATCC 27862</strain>
    </source>
</reference>
<evidence type="ECO:0000313" key="3">
    <source>
        <dbReference type="Proteomes" id="UP000190389"/>
    </source>
</evidence>
<name>A0A1T4LD62_9BACT</name>
<feature type="transmembrane region" description="Helical" evidence="1">
    <location>
        <begin position="20"/>
        <end position="39"/>
    </location>
</feature>
<keyword evidence="3" id="KW-1185">Reference proteome</keyword>
<protein>
    <submittedName>
        <fullName evidence="2">Uncharacterized protein</fullName>
    </submittedName>
</protein>
<dbReference type="EMBL" id="FUXF01000012">
    <property type="protein sequence ID" value="SJZ52561.1"/>
    <property type="molecule type" value="Genomic_DNA"/>
</dbReference>
<accession>A0A1T4LD62</accession>
<keyword evidence="1" id="KW-1133">Transmembrane helix</keyword>
<sequence>MKKTNFWQAFNLKKMDKKKLSNLLFNIGFTLISLLLILISGTIVSWKTIVPNSNYHLVVWARIVISLIYGFGVVIAVFLMIWYDKMSIYRFSNYVFIMGIFLTLFWVPESVSKEVTSDTGEKYKSYYVNWLVFPYDTVLVFGLCAIGYFASIYVANSTNLAKLQDRFKNKKSVLLDEELWNTSQYNKTTAIVPVNDKKNDKDSLK</sequence>
<dbReference type="STRING" id="171291.SAMN02745154_00407"/>
<evidence type="ECO:0000256" key="1">
    <source>
        <dbReference type="SAM" id="Phobius"/>
    </source>
</evidence>
<keyword evidence="1" id="KW-0812">Transmembrane</keyword>
<dbReference type="RefSeq" id="WP_078747132.1">
    <property type="nucleotide sequence ID" value="NZ_CP137850.1"/>
</dbReference>
<gene>
    <name evidence="2" type="ORF">SAMN02745154_00407</name>
</gene>
<organism evidence="2 3">
    <name type="scientific">Mycoplasmopsis verecunda</name>
    <dbReference type="NCBI Taxonomy" id="171291"/>
    <lineage>
        <taxon>Bacteria</taxon>
        <taxon>Bacillati</taxon>
        <taxon>Mycoplasmatota</taxon>
        <taxon>Mycoplasmoidales</taxon>
        <taxon>Metamycoplasmataceae</taxon>
        <taxon>Mycoplasmopsis</taxon>
    </lineage>
</organism>
<dbReference type="AlphaFoldDB" id="A0A1T4LD62"/>
<dbReference type="OrthoDB" id="9913090at2"/>
<feature type="transmembrane region" description="Helical" evidence="1">
    <location>
        <begin position="127"/>
        <end position="154"/>
    </location>
</feature>
<feature type="transmembrane region" description="Helical" evidence="1">
    <location>
        <begin position="88"/>
        <end position="107"/>
    </location>
</feature>
<feature type="transmembrane region" description="Helical" evidence="1">
    <location>
        <begin position="59"/>
        <end position="81"/>
    </location>
</feature>
<keyword evidence="1" id="KW-0472">Membrane</keyword>
<proteinExistence type="predicted"/>
<evidence type="ECO:0000313" key="2">
    <source>
        <dbReference type="EMBL" id="SJZ52561.1"/>
    </source>
</evidence>
<dbReference type="Proteomes" id="UP000190389">
    <property type="component" value="Unassembled WGS sequence"/>
</dbReference>